<dbReference type="RefSeq" id="WP_063554315.1">
    <property type="nucleotide sequence ID" value="NZ_LITT01000006.1"/>
</dbReference>
<dbReference type="InterPro" id="IPR013762">
    <property type="entry name" value="Integrase-like_cat_sf"/>
</dbReference>
<dbReference type="Pfam" id="PF00589">
    <property type="entry name" value="Phage_integrase"/>
    <property type="match status" value="1"/>
</dbReference>
<dbReference type="Gene3D" id="1.10.150.130">
    <property type="match status" value="1"/>
</dbReference>
<proteinExistence type="inferred from homology"/>
<evidence type="ECO:0000256" key="1">
    <source>
        <dbReference type="ARBA" id="ARBA00008857"/>
    </source>
</evidence>
<evidence type="ECO:0000313" key="5">
    <source>
        <dbReference type="EMBL" id="OAA91457.1"/>
    </source>
</evidence>
<evidence type="ECO:0000256" key="3">
    <source>
        <dbReference type="ARBA" id="ARBA00023172"/>
    </source>
</evidence>
<dbReference type="InterPro" id="IPR002104">
    <property type="entry name" value="Integrase_catalytic"/>
</dbReference>
<dbReference type="Gene3D" id="1.10.443.10">
    <property type="entry name" value="Intergrase catalytic core"/>
    <property type="match status" value="1"/>
</dbReference>
<dbReference type="CDD" id="cd00397">
    <property type="entry name" value="DNA_BRE_C"/>
    <property type="match status" value="1"/>
</dbReference>
<reference evidence="5 6" key="1">
    <citation type="journal article" date="2015" name="Biotechnol. Bioeng.">
        <title>Genome sequence and phenotypic characterization of Caulobacter segnis.</title>
        <authorList>
            <person name="Patel S."/>
            <person name="Fletcher B."/>
            <person name="Scott D.C."/>
            <person name="Ely B."/>
        </authorList>
    </citation>
    <scope>NUCLEOTIDE SEQUENCE [LARGE SCALE GENOMIC DNA]</scope>
    <source>
        <strain evidence="5 6">ERI-2</strain>
    </source>
</reference>
<name>A0A166S0Q4_9CLOT</name>
<dbReference type="PANTHER" id="PTHR30349">
    <property type="entry name" value="PHAGE INTEGRASE-RELATED"/>
    <property type="match status" value="1"/>
</dbReference>
<accession>A0A166S0Q4</accession>
<evidence type="ECO:0000313" key="6">
    <source>
        <dbReference type="Proteomes" id="UP000077407"/>
    </source>
</evidence>
<keyword evidence="3" id="KW-0233">DNA recombination</keyword>
<evidence type="ECO:0000259" key="4">
    <source>
        <dbReference type="PROSITE" id="PS51898"/>
    </source>
</evidence>
<dbReference type="PATRIC" id="fig|1538.10.peg.1210"/>
<dbReference type="OrthoDB" id="107900at2"/>
<dbReference type="GO" id="GO:0006310">
    <property type="term" value="P:DNA recombination"/>
    <property type="evidence" value="ECO:0007669"/>
    <property type="project" value="UniProtKB-KW"/>
</dbReference>
<dbReference type="Proteomes" id="UP000077407">
    <property type="component" value="Unassembled WGS sequence"/>
</dbReference>
<dbReference type="PANTHER" id="PTHR30349:SF64">
    <property type="entry name" value="PROPHAGE INTEGRASE INTD-RELATED"/>
    <property type="match status" value="1"/>
</dbReference>
<keyword evidence="2" id="KW-0238">DNA-binding</keyword>
<comment type="caution">
    <text evidence="5">The sequence shown here is derived from an EMBL/GenBank/DDBJ whole genome shotgun (WGS) entry which is preliminary data.</text>
</comment>
<dbReference type="InterPro" id="IPR050090">
    <property type="entry name" value="Tyrosine_recombinase_XerCD"/>
</dbReference>
<dbReference type="PROSITE" id="PS51898">
    <property type="entry name" value="TYR_RECOMBINASE"/>
    <property type="match status" value="1"/>
</dbReference>
<dbReference type="InterPro" id="IPR011010">
    <property type="entry name" value="DNA_brk_join_enz"/>
</dbReference>
<feature type="domain" description="Tyr recombinase" evidence="4">
    <location>
        <begin position="124"/>
        <end position="303"/>
    </location>
</feature>
<dbReference type="InterPro" id="IPR010998">
    <property type="entry name" value="Integrase_recombinase_N"/>
</dbReference>
<sequence>MRKGDIKGGQLFKQKSEIKKTYKELYEEFMLSIKIKGRSEYTLRSYKHHNKYFMEFLGEDTLCCDITERTLEEYILYIQEVKKLTNGITINSYLRNISPIIKFGIKKRYILDDFEIPVVKYQETFKEIYTLEELNRLLEKPKKRDFTSIRTWTILWTLASTGIRARELRELRVKGVDLLNRSITVNATKNKKARYLPISNSLSEVLTEYLEFRRGDGDDYLFPSVYGELMAQSTLQKCIKVYCDKKGVEKYSLHLFRHTFITNAVNQNVSPLILQKITGHSTMKELNRYYNAKTTDMVGIIDDIAPKVNKRESIFKSTQGKKK</sequence>
<comment type="similarity">
    <text evidence="1">Belongs to the 'phage' integrase family.</text>
</comment>
<organism evidence="5 6">
    <name type="scientific">Clostridium ljungdahlii</name>
    <dbReference type="NCBI Taxonomy" id="1538"/>
    <lineage>
        <taxon>Bacteria</taxon>
        <taxon>Bacillati</taxon>
        <taxon>Bacillota</taxon>
        <taxon>Clostridia</taxon>
        <taxon>Eubacteriales</taxon>
        <taxon>Clostridiaceae</taxon>
        <taxon>Clostridium</taxon>
    </lineage>
</organism>
<dbReference type="AlphaFoldDB" id="A0A166S0Q4"/>
<dbReference type="GO" id="GO:0003677">
    <property type="term" value="F:DNA binding"/>
    <property type="evidence" value="ECO:0007669"/>
    <property type="project" value="UniProtKB-KW"/>
</dbReference>
<protein>
    <submittedName>
        <fullName evidence="5">Tyrosine recombinase XerD</fullName>
    </submittedName>
</protein>
<gene>
    <name evidence="5" type="primary">xerD_1</name>
    <name evidence="5" type="ORF">WY13_00714</name>
</gene>
<dbReference type="SUPFAM" id="SSF56349">
    <property type="entry name" value="DNA breaking-rejoining enzymes"/>
    <property type="match status" value="1"/>
</dbReference>
<dbReference type="GO" id="GO:0015074">
    <property type="term" value="P:DNA integration"/>
    <property type="evidence" value="ECO:0007669"/>
    <property type="project" value="InterPro"/>
</dbReference>
<dbReference type="EMBL" id="LITT01000006">
    <property type="protein sequence ID" value="OAA91457.1"/>
    <property type="molecule type" value="Genomic_DNA"/>
</dbReference>
<evidence type="ECO:0000256" key="2">
    <source>
        <dbReference type="ARBA" id="ARBA00023125"/>
    </source>
</evidence>